<proteinExistence type="inferred from homology"/>
<gene>
    <name evidence="9" type="ORF">JCM31826_09650</name>
</gene>
<evidence type="ECO:0000256" key="7">
    <source>
        <dbReference type="SAM" id="MobiDB-lite"/>
    </source>
</evidence>
<evidence type="ECO:0000256" key="5">
    <source>
        <dbReference type="ARBA" id="ARBA00022741"/>
    </source>
</evidence>
<name>A0A401XKG2_9FLAO</name>
<dbReference type="PANTHER" id="PTHR13779:SF7">
    <property type="entry name" value="ATPASE WRNIP1"/>
    <property type="match status" value="1"/>
</dbReference>
<dbReference type="RefSeq" id="WP_124397547.1">
    <property type="nucleotide sequence ID" value="NZ_BHZE01000007.1"/>
</dbReference>
<evidence type="ECO:0000256" key="3">
    <source>
        <dbReference type="ARBA" id="ARBA00020776"/>
    </source>
</evidence>
<feature type="domain" description="AAA+ ATPase" evidence="8">
    <location>
        <begin position="39"/>
        <end position="157"/>
    </location>
</feature>
<dbReference type="Gene3D" id="1.10.3710.10">
    <property type="entry name" value="DNA polymerase III clamp loader subunits, C-terminal domain"/>
    <property type="match status" value="1"/>
</dbReference>
<dbReference type="GO" id="GO:0017116">
    <property type="term" value="F:single-stranded DNA helicase activity"/>
    <property type="evidence" value="ECO:0007669"/>
    <property type="project" value="TreeGrafter"/>
</dbReference>
<keyword evidence="10" id="KW-1185">Reference proteome</keyword>
<dbReference type="GO" id="GO:0016887">
    <property type="term" value="F:ATP hydrolysis activity"/>
    <property type="evidence" value="ECO:0007669"/>
    <property type="project" value="InterPro"/>
</dbReference>
<dbReference type="FunFam" id="1.20.272.10:FF:000001">
    <property type="entry name" value="Putative AAA family ATPase"/>
    <property type="match status" value="1"/>
</dbReference>
<dbReference type="GO" id="GO:0005524">
    <property type="term" value="F:ATP binding"/>
    <property type="evidence" value="ECO:0007669"/>
    <property type="project" value="UniProtKB-KW"/>
</dbReference>
<dbReference type="OrthoDB" id="9778364at2"/>
<dbReference type="InterPro" id="IPR032423">
    <property type="entry name" value="AAA_assoc_2"/>
</dbReference>
<evidence type="ECO:0000259" key="8">
    <source>
        <dbReference type="SMART" id="SM00382"/>
    </source>
</evidence>
<evidence type="ECO:0000256" key="1">
    <source>
        <dbReference type="ARBA" id="ARBA00002393"/>
    </source>
</evidence>
<comment type="caution">
    <text evidence="9">The sequence shown here is derived from an EMBL/GenBank/DDBJ whole genome shotgun (WGS) entry which is preliminary data.</text>
</comment>
<evidence type="ECO:0000256" key="4">
    <source>
        <dbReference type="ARBA" id="ARBA00022705"/>
    </source>
</evidence>
<dbReference type="FunFam" id="1.10.3710.10:FF:000004">
    <property type="entry name" value="Putative ATPase, AAA family"/>
    <property type="match status" value="1"/>
</dbReference>
<reference evidence="9 10" key="1">
    <citation type="submission" date="2018-11" db="EMBL/GenBank/DDBJ databases">
        <title>Schleiferia aggregans sp. nov., a moderately thermophilic heterotrophic bacterium isolated from microbial mats at a terrestrial hot spring.</title>
        <authorList>
            <person name="Iino T."/>
            <person name="Ohkuma M."/>
            <person name="Haruta S."/>
        </authorList>
    </citation>
    <scope>NUCLEOTIDE SEQUENCE [LARGE SCALE GENOMIC DNA]</scope>
    <source>
        <strain evidence="9 10">LA</strain>
    </source>
</reference>
<feature type="compositionally biased region" description="Basic and acidic residues" evidence="7">
    <location>
        <begin position="404"/>
        <end position="427"/>
    </location>
</feature>
<evidence type="ECO:0000313" key="10">
    <source>
        <dbReference type="Proteomes" id="UP000286715"/>
    </source>
</evidence>
<dbReference type="InterPro" id="IPR008921">
    <property type="entry name" value="DNA_pol3_clamp-load_cplx_C"/>
</dbReference>
<comment type="similarity">
    <text evidence="2">Belongs to the AAA ATPase family. RarA/MGS1/WRNIP1 subfamily.</text>
</comment>
<dbReference type="Gene3D" id="1.20.272.10">
    <property type="match status" value="1"/>
</dbReference>
<keyword evidence="5" id="KW-0547">Nucleotide-binding</keyword>
<dbReference type="Pfam" id="PF12002">
    <property type="entry name" value="MgsA_C"/>
    <property type="match status" value="1"/>
</dbReference>
<dbReference type="Gene3D" id="3.40.50.300">
    <property type="entry name" value="P-loop containing nucleotide triphosphate hydrolases"/>
    <property type="match status" value="1"/>
</dbReference>
<dbReference type="InterPro" id="IPR051314">
    <property type="entry name" value="AAA_ATPase_RarA/MGS1/WRNIP1"/>
</dbReference>
<dbReference type="Gene3D" id="1.10.8.60">
    <property type="match status" value="1"/>
</dbReference>
<dbReference type="CDD" id="cd00009">
    <property type="entry name" value="AAA"/>
    <property type="match status" value="1"/>
</dbReference>
<dbReference type="SUPFAM" id="SSF48019">
    <property type="entry name" value="post-AAA+ oligomerization domain-like"/>
    <property type="match status" value="1"/>
</dbReference>
<dbReference type="GO" id="GO:0008047">
    <property type="term" value="F:enzyme activator activity"/>
    <property type="evidence" value="ECO:0007669"/>
    <property type="project" value="TreeGrafter"/>
</dbReference>
<keyword evidence="4" id="KW-0235">DNA replication</keyword>
<dbReference type="AlphaFoldDB" id="A0A401XKG2"/>
<dbReference type="GO" id="GO:0000731">
    <property type="term" value="P:DNA synthesis involved in DNA repair"/>
    <property type="evidence" value="ECO:0007669"/>
    <property type="project" value="TreeGrafter"/>
</dbReference>
<comment type="function">
    <text evidence="1">DNA-dependent ATPase that plays important roles in cellular responses to stalled DNA replication processes.</text>
</comment>
<evidence type="ECO:0000313" key="9">
    <source>
        <dbReference type="EMBL" id="GCD77483.1"/>
    </source>
</evidence>
<dbReference type="Pfam" id="PF16193">
    <property type="entry name" value="AAA_assoc_2"/>
    <property type="match status" value="1"/>
</dbReference>
<evidence type="ECO:0000256" key="6">
    <source>
        <dbReference type="ARBA" id="ARBA00022840"/>
    </source>
</evidence>
<organism evidence="9 10">
    <name type="scientific">Thermaurantimonas aggregans</name>
    <dbReference type="NCBI Taxonomy" id="2173829"/>
    <lineage>
        <taxon>Bacteria</taxon>
        <taxon>Pseudomonadati</taxon>
        <taxon>Bacteroidota</taxon>
        <taxon>Flavobacteriia</taxon>
        <taxon>Flavobacteriales</taxon>
        <taxon>Schleiferiaceae</taxon>
        <taxon>Thermaurantimonas</taxon>
    </lineage>
</organism>
<feature type="region of interest" description="Disordered" evidence="7">
    <location>
        <begin position="400"/>
        <end position="427"/>
    </location>
</feature>
<keyword evidence="6" id="KW-0067">ATP-binding</keyword>
<dbReference type="Proteomes" id="UP000286715">
    <property type="component" value="Unassembled WGS sequence"/>
</dbReference>
<dbReference type="PANTHER" id="PTHR13779">
    <property type="entry name" value="WERNER HELICASE-INTERACTING PROTEIN 1 FAMILY MEMBER"/>
    <property type="match status" value="1"/>
</dbReference>
<dbReference type="SMART" id="SM00382">
    <property type="entry name" value="AAA"/>
    <property type="match status" value="1"/>
</dbReference>
<dbReference type="FunFam" id="3.40.50.300:FF:000137">
    <property type="entry name" value="Replication-associated recombination protein A"/>
    <property type="match status" value="1"/>
</dbReference>
<dbReference type="EMBL" id="BHZE01000007">
    <property type="protein sequence ID" value="GCD77483.1"/>
    <property type="molecule type" value="Genomic_DNA"/>
</dbReference>
<dbReference type="InterPro" id="IPR003959">
    <property type="entry name" value="ATPase_AAA_core"/>
</dbReference>
<protein>
    <recommendedName>
        <fullName evidence="3">Replication-associated recombination protein A</fullName>
    </recommendedName>
</protein>
<dbReference type="InterPro" id="IPR021886">
    <property type="entry name" value="MgsA_C"/>
</dbReference>
<dbReference type="Pfam" id="PF00004">
    <property type="entry name" value="AAA"/>
    <property type="match status" value="1"/>
</dbReference>
<sequence length="427" mass="47137">MNNPPLAERLRPKSLEEFVGQEHLTAPGKPIEYMIRTGQPVSMILWGPPGSGKTTLAEIIARSCQRTFFSISAVSAGLRDVREILDRAANERGIFSAGAPILFIDEIHRFNKTQQDGLLHGVERGHIVLIGATTENPSFEINKALLSRMHVYVLHALEPDHLKKLLARALAHDQKIASLGLKIPDAEVLVRMADGDGRKLLSLLEILAMNAVPGETLTPERCLEILQRKTPYHDKTGEDHYNLISAFIKSVRNSDADAAVYYLARMLDAGEDPLFICRRLIILAAEDVGLANPTGLVMANSTFEAVEKIGMPEARIPLSMCTIYLAQSPKSNSAYTAINAALAEVAQSGQLPVPIHLRNAPTQLMKDLGYGKEYKYSHNYQGSVADQECLPDQLIGKKFYKPGTNEREQQSASRVERLKAAAREKKE</sequence>
<dbReference type="GO" id="GO:0006261">
    <property type="term" value="P:DNA-templated DNA replication"/>
    <property type="evidence" value="ECO:0007669"/>
    <property type="project" value="TreeGrafter"/>
</dbReference>
<dbReference type="SUPFAM" id="SSF52540">
    <property type="entry name" value="P-loop containing nucleoside triphosphate hydrolases"/>
    <property type="match status" value="1"/>
</dbReference>
<dbReference type="InterPro" id="IPR027417">
    <property type="entry name" value="P-loop_NTPase"/>
</dbReference>
<evidence type="ECO:0000256" key="2">
    <source>
        <dbReference type="ARBA" id="ARBA00008959"/>
    </source>
</evidence>
<accession>A0A401XKG2</accession>
<dbReference type="InterPro" id="IPR003593">
    <property type="entry name" value="AAA+_ATPase"/>
</dbReference>
<dbReference type="CDD" id="cd18139">
    <property type="entry name" value="HLD_clamp_RarA"/>
    <property type="match status" value="1"/>
</dbReference>
<dbReference type="GO" id="GO:0003677">
    <property type="term" value="F:DNA binding"/>
    <property type="evidence" value="ECO:0007669"/>
    <property type="project" value="InterPro"/>
</dbReference>